<dbReference type="EMBL" id="AUSU01000946">
    <property type="protein sequence ID" value="EPS72160.1"/>
    <property type="molecule type" value="Genomic_DNA"/>
</dbReference>
<feature type="active site" evidence="8">
    <location>
        <position position="438"/>
    </location>
</feature>
<proteinExistence type="predicted"/>
<evidence type="ECO:0000313" key="13">
    <source>
        <dbReference type="Proteomes" id="UP000015453"/>
    </source>
</evidence>
<protein>
    <recommendedName>
        <fullName evidence="14">Cellulose synthase</fullName>
    </recommendedName>
</protein>
<comment type="caution">
    <text evidence="12">The sequence shown here is derived from an EMBL/GenBank/DDBJ whole genome shotgun (WGS) entry which is preliminary data.</text>
</comment>
<evidence type="ECO:0000256" key="8">
    <source>
        <dbReference type="PIRSR" id="PIRSR605150-1"/>
    </source>
</evidence>
<dbReference type="GO" id="GO:0030244">
    <property type="term" value="P:cellulose biosynthetic process"/>
    <property type="evidence" value="ECO:0007669"/>
    <property type="project" value="InterPro"/>
</dbReference>
<feature type="non-terminal residue" evidence="12">
    <location>
        <position position="1"/>
    </location>
</feature>
<evidence type="ECO:0000313" key="12">
    <source>
        <dbReference type="EMBL" id="EPS72160.1"/>
    </source>
</evidence>
<name>S8CYU5_9LAMI</name>
<keyword evidence="4 11" id="KW-0812">Transmembrane</keyword>
<dbReference type="GO" id="GO:0012505">
    <property type="term" value="C:endomembrane system"/>
    <property type="evidence" value="ECO:0007669"/>
    <property type="project" value="UniProtKB-SubCell"/>
</dbReference>
<gene>
    <name evidence="12" type="ORF">M569_02596</name>
</gene>
<feature type="binding site" evidence="9">
    <location>
        <position position="133"/>
    </location>
    <ligand>
        <name>UDP-alpha-D-glucose</name>
        <dbReference type="ChEBI" id="CHEBI:58885"/>
    </ligand>
</feature>
<feature type="transmembrane region" description="Helical" evidence="11">
    <location>
        <begin position="589"/>
        <end position="613"/>
    </location>
</feature>
<dbReference type="GO" id="GO:0016760">
    <property type="term" value="F:cellulose synthase (UDP-forming) activity"/>
    <property type="evidence" value="ECO:0007669"/>
    <property type="project" value="InterPro"/>
</dbReference>
<dbReference type="PANTHER" id="PTHR13301">
    <property type="entry name" value="X-BOX TRANSCRIPTION FACTOR-RELATED"/>
    <property type="match status" value="1"/>
</dbReference>
<feature type="binding site" evidence="9">
    <location>
        <position position="104"/>
    </location>
    <ligand>
        <name>UDP-alpha-D-glucose</name>
        <dbReference type="ChEBI" id="CHEBI:58885"/>
    </ligand>
</feature>
<sequence length="710" mass="80806">PPLHTLRRLRRRHINRIFAGIYSLVVLSLLYHHLNGVVFGPNSFSSFLLFIADVVLAYMWSAMQPFRLNPVVRQEFPENLRASVEPKDFPPIDVFIFTADPYKEPPTMVVNTALSVMAYDYPPEKLSIYVSDDGGSELTMFAFMEAANFAKIWLPFCRENNVQDASPEAYFNSTNYAHNPQIKKKYEDMKSKVETAVARRRVTGEHISGEDERRILSQFSGDGFARQNHPTVIQVLLDSRKDKVNNGGPTPNLIYVSREKSKAVPHHFKAGAINTLLRVSATMTNSPIILLLDCDMYSNDPSTAQRALCYFNSKPIWPNRKNFGYIQFPQRYQGLTEADIYGCEYKMPFRINPRGLDGLSGSNFVGTNGFFRRRIFFGGPSSYIQPEIDNLDPFRVVEGPIDEPEVLEQARFVARSDYENRTKWGSEIGFRYGSLVEDYYTSYRLLCEGWESIFCDPKRAAFLGDVPKSLMDMLAQNKRWCIGLLEVGFSKFSPLTYGIKSMGFLMAQCFAHYAFWPMWCIPIIIYAFYPSIALIKGIPIFPKVNDAWFLVYIFLFVGSYGQDCFEYISNGSTVRGWWNNQRIWLIRGLSSFLFGLIDYISIRLGLTALGFSLTSKVENDEQKERYERGILEFGVASPMFVPAGAAALLNLLAFVWGSVRWANGGEVLTMEILAAGFGVANGLPFYEAMFFRRDEGRILRETLIGCLVVV</sequence>
<feature type="transmembrane region" description="Helical" evidence="11">
    <location>
        <begin position="667"/>
        <end position="686"/>
    </location>
</feature>
<feature type="binding site" evidence="10">
    <location>
        <position position="269"/>
    </location>
    <ligand>
        <name>Mn(2+)</name>
        <dbReference type="ChEBI" id="CHEBI:29035"/>
    </ligand>
</feature>
<evidence type="ECO:0000256" key="3">
    <source>
        <dbReference type="ARBA" id="ARBA00022679"/>
    </source>
</evidence>
<evidence type="ECO:0000256" key="7">
    <source>
        <dbReference type="ARBA" id="ARBA00023316"/>
    </source>
</evidence>
<feature type="non-terminal residue" evidence="12">
    <location>
        <position position="710"/>
    </location>
</feature>
<evidence type="ECO:0000256" key="1">
    <source>
        <dbReference type="ARBA" id="ARBA00004127"/>
    </source>
</evidence>
<evidence type="ECO:0008006" key="14">
    <source>
        <dbReference type="Google" id="ProtNLM"/>
    </source>
</evidence>
<dbReference type="AlphaFoldDB" id="S8CYU5"/>
<dbReference type="GO" id="GO:0071555">
    <property type="term" value="P:cell wall organization"/>
    <property type="evidence" value="ECO:0007669"/>
    <property type="project" value="UniProtKB-KW"/>
</dbReference>
<keyword evidence="2" id="KW-0328">Glycosyltransferase</keyword>
<evidence type="ECO:0000256" key="11">
    <source>
        <dbReference type="SAM" id="Phobius"/>
    </source>
</evidence>
<feature type="transmembrane region" description="Helical" evidence="11">
    <location>
        <begin position="633"/>
        <end position="655"/>
    </location>
</feature>
<reference evidence="12 13" key="1">
    <citation type="journal article" date="2013" name="BMC Genomics">
        <title>The miniature genome of a carnivorous plant Genlisea aurea contains a low number of genes and short non-coding sequences.</title>
        <authorList>
            <person name="Leushkin E.V."/>
            <person name="Sutormin R.A."/>
            <person name="Nabieva E.R."/>
            <person name="Penin A.A."/>
            <person name="Kondrashov A.S."/>
            <person name="Logacheva M.D."/>
        </authorList>
    </citation>
    <scope>NUCLEOTIDE SEQUENCE [LARGE SCALE GENOMIC DNA]</scope>
</reference>
<dbReference type="SUPFAM" id="SSF53448">
    <property type="entry name" value="Nucleotide-diphospho-sugar transferases"/>
    <property type="match status" value="1"/>
</dbReference>
<accession>S8CYU5</accession>
<keyword evidence="13" id="KW-1185">Reference proteome</keyword>
<evidence type="ECO:0000256" key="9">
    <source>
        <dbReference type="PIRSR" id="PIRSR605150-2"/>
    </source>
</evidence>
<dbReference type="InterPro" id="IPR005150">
    <property type="entry name" value="Cellulose_synth"/>
</dbReference>
<dbReference type="Proteomes" id="UP000015453">
    <property type="component" value="Unassembled WGS sequence"/>
</dbReference>
<keyword evidence="5 11" id="KW-1133">Transmembrane helix</keyword>
<organism evidence="12 13">
    <name type="scientific">Genlisea aurea</name>
    <dbReference type="NCBI Taxonomy" id="192259"/>
    <lineage>
        <taxon>Eukaryota</taxon>
        <taxon>Viridiplantae</taxon>
        <taxon>Streptophyta</taxon>
        <taxon>Embryophyta</taxon>
        <taxon>Tracheophyta</taxon>
        <taxon>Spermatophyta</taxon>
        <taxon>Magnoliopsida</taxon>
        <taxon>eudicotyledons</taxon>
        <taxon>Gunneridae</taxon>
        <taxon>Pentapetalae</taxon>
        <taxon>asterids</taxon>
        <taxon>lamiids</taxon>
        <taxon>Lamiales</taxon>
        <taxon>Lentibulariaceae</taxon>
        <taxon>Genlisea</taxon>
    </lineage>
</organism>
<feature type="binding site" evidence="9">
    <location>
        <position position="103"/>
    </location>
    <ligand>
        <name>UDP-alpha-D-glucose</name>
        <dbReference type="ChEBI" id="CHEBI:58885"/>
    </ligand>
</feature>
<feature type="transmembrane region" description="Helical" evidence="11">
    <location>
        <begin position="14"/>
        <end position="32"/>
    </location>
</feature>
<keyword evidence="6 11" id="KW-0472">Membrane</keyword>
<evidence type="ECO:0000256" key="2">
    <source>
        <dbReference type="ARBA" id="ARBA00022676"/>
    </source>
</evidence>
<evidence type="ECO:0000256" key="5">
    <source>
        <dbReference type="ARBA" id="ARBA00022989"/>
    </source>
</evidence>
<dbReference type="InterPro" id="IPR029044">
    <property type="entry name" value="Nucleotide-diphossugar_trans"/>
</dbReference>
<feature type="transmembrane region" description="Helical" evidence="11">
    <location>
        <begin position="510"/>
        <end position="529"/>
    </location>
</feature>
<dbReference type="GO" id="GO:0016020">
    <property type="term" value="C:membrane"/>
    <property type="evidence" value="ECO:0007669"/>
    <property type="project" value="InterPro"/>
</dbReference>
<evidence type="ECO:0000256" key="10">
    <source>
        <dbReference type="PIRSR" id="PIRSR605150-3"/>
    </source>
</evidence>
<dbReference type="Pfam" id="PF03552">
    <property type="entry name" value="Cellulose_synt"/>
    <property type="match status" value="2"/>
</dbReference>
<feature type="binding site" evidence="10">
    <location>
        <position position="293"/>
    </location>
    <ligand>
        <name>Mn(2+)</name>
        <dbReference type="ChEBI" id="CHEBI:29035"/>
    </ligand>
</feature>
<evidence type="ECO:0000256" key="4">
    <source>
        <dbReference type="ARBA" id="ARBA00022692"/>
    </source>
</evidence>
<comment type="subcellular location">
    <subcellularLocation>
        <location evidence="1">Endomembrane system</location>
        <topology evidence="1">Multi-pass membrane protein</topology>
    </subcellularLocation>
</comment>
<dbReference type="OrthoDB" id="72851at2759"/>
<dbReference type="Gene3D" id="3.90.550.10">
    <property type="entry name" value="Spore Coat Polysaccharide Biosynthesis Protein SpsA, Chain A"/>
    <property type="match status" value="2"/>
</dbReference>
<feature type="transmembrane region" description="Helical" evidence="11">
    <location>
        <begin position="549"/>
        <end position="568"/>
    </location>
</feature>
<evidence type="ECO:0000256" key="6">
    <source>
        <dbReference type="ARBA" id="ARBA00023136"/>
    </source>
</evidence>
<feature type="active site" evidence="8">
    <location>
        <position position="133"/>
    </location>
</feature>
<keyword evidence="7" id="KW-0961">Cell wall biogenesis/degradation</keyword>
<keyword evidence="3" id="KW-0808">Transferase</keyword>